<feature type="domain" description="DUF222" evidence="2">
    <location>
        <begin position="164"/>
        <end position="455"/>
    </location>
</feature>
<name>A0A2P8DN82_9ACTN</name>
<dbReference type="InterPro" id="IPR003870">
    <property type="entry name" value="DUF222"/>
</dbReference>
<dbReference type="RefSeq" id="WP_106539164.1">
    <property type="nucleotide sequence ID" value="NZ_PYGE01000019.1"/>
</dbReference>
<dbReference type="CDD" id="cd00085">
    <property type="entry name" value="HNHc"/>
    <property type="match status" value="1"/>
</dbReference>
<dbReference type="OrthoDB" id="5140334at2"/>
<evidence type="ECO:0000313" key="3">
    <source>
        <dbReference type="EMBL" id="PSK98686.1"/>
    </source>
</evidence>
<gene>
    <name evidence="3" type="ORF">CLV30_11969</name>
</gene>
<dbReference type="AlphaFoldDB" id="A0A2P8DN82"/>
<dbReference type="Proteomes" id="UP000243528">
    <property type="component" value="Unassembled WGS sequence"/>
</dbReference>
<comment type="caution">
    <text evidence="3">The sequence shown here is derived from an EMBL/GenBank/DDBJ whole genome shotgun (WGS) entry which is preliminary data.</text>
</comment>
<sequence length="540" mass="56987">MLGSEDEEFAAPDDGSGVADSTADVPRHLAARDAAWAPSADERDGALAVPADLGDDDARRALAAADSGESPLLVVPDDAEPYAVVRGDGGGWVRTVRGLAPGAALADALGLLDPDGPAVGSVDSGALARLRTADDFELGEVAGACQRLMSWARGLQAAAVTELSHRPAVTPEAPEQAGSPASPRAATALELVEPLHVTAGQAEALVAESSRLTEDFAATHAALLAGKIDERRAKVVLSELGRLDPDTARTVEAAALDRAARMNPRQLRRAVKALVCRLAPEAAETRRRRAAERRHIHLTPAEDGMTWLDGLLPAEDALALQTVLDAGQKSLKSQDAAGGDARARTADQRRADTLAGLAWTALNTGRAGAVRMSSTHGRPVTVDVTVPLATLIGLDEHPGHLEGYGPVPADVARHLSASGVWRWVGTHPVTGAVLSHGRTRYTPTQDLIDHVVLRDRTCKAPGCDAPAQVSELDHTLRYPLGPTAAHNLGLTCTRHHRHKHRSNCRVDQPSPGVFRWRSPTGRTIRIHETQVGPVDDVPPF</sequence>
<accession>A0A2P8DN82</accession>
<dbReference type="Pfam" id="PF02720">
    <property type="entry name" value="DUF222"/>
    <property type="match status" value="1"/>
</dbReference>
<organism evidence="3 4">
    <name type="scientific">Haloactinopolyspora alba</name>
    <dbReference type="NCBI Taxonomy" id="648780"/>
    <lineage>
        <taxon>Bacteria</taxon>
        <taxon>Bacillati</taxon>
        <taxon>Actinomycetota</taxon>
        <taxon>Actinomycetes</taxon>
        <taxon>Jiangellales</taxon>
        <taxon>Jiangellaceae</taxon>
        <taxon>Haloactinopolyspora</taxon>
    </lineage>
</organism>
<evidence type="ECO:0000256" key="1">
    <source>
        <dbReference type="SAM" id="MobiDB-lite"/>
    </source>
</evidence>
<proteinExistence type="predicted"/>
<keyword evidence="4" id="KW-1185">Reference proteome</keyword>
<feature type="region of interest" description="Disordered" evidence="1">
    <location>
        <begin position="1"/>
        <end position="25"/>
    </location>
</feature>
<feature type="compositionally biased region" description="Acidic residues" evidence="1">
    <location>
        <begin position="1"/>
        <end position="11"/>
    </location>
</feature>
<evidence type="ECO:0000259" key="2">
    <source>
        <dbReference type="Pfam" id="PF02720"/>
    </source>
</evidence>
<dbReference type="InterPro" id="IPR003615">
    <property type="entry name" value="HNH_nuc"/>
</dbReference>
<reference evidence="3 4" key="1">
    <citation type="submission" date="2018-03" db="EMBL/GenBank/DDBJ databases">
        <title>Genomic Encyclopedia of Archaeal and Bacterial Type Strains, Phase II (KMG-II): from individual species to whole genera.</title>
        <authorList>
            <person name="Goeker M."/>
        </authorList>
    </citation>
    <scope>NUCLEOTIDE SEQUENCE [LARGE SCALE GENOMIC DNA]</scope>
    <source>
        <strain evidence="3 4">DSM 45211</strain>
    </source>
</reference>
<dbReference type="EMBL" id="PYGE01000019">
    <property type="protein sequence ID" value="PSK98686.1"/>
    <property type="molecule type" value="Genomic_DNA"/>
</dbReference>
<feature type="region of interest" description="Disordered" evidence="1">
    <location>
        <begin position="33"/>
        <end position="52"/>
    </location>
</feature>
<evidence type="ECO:0000313" key="4">
    <source>
        <dbReference type="Proteomes" id="UP000243528"/>
    </source>
</evidence>
<protein>
    <submittedName>
        <fullName evidence="3">Uncharacterized protein DUF222</fullName>
    </submittedName>
</protein>